<dbReference type="RefSeq" id="WP_071066087.1">
    <property type="nucleotide sequence ID" value="NZ_MAXA01000246.1"/>
</dbReference>
<evidence type="ECO:0000313" key="2">
    <source>
        <dbReference type="EMBL" id="OHV22445.1"/>
    </source>
</evidence>
<organism evidence="2 3">
    <name type="scientific">Parafrankia soli</name>
    <dbReference type="NCBI Taxonomy" id="2599596"/>
    <lineage>
        <taxon>Bacteria</taxon>
        <taxon>Bacillati</taxon>
        <taxon>Actinomycetota</taxon>
        <taxon>Actinomycetes</taxon>
        <taxon>Frankiales</taxon>
        <taxon>Frankiaceae</taxon>
        <taxon>Parafrankia</taxon>
    </lineage>
</organism>
<accession>A0A1S1PNF9</accession>
<protein>
    <recommendedName>
        <fullName evidence="1">Zinc-ribbon domain-containing protein</fullName>
    </recommendedName>
</protein>
<proteinExistence type="predicted"/>
<evidence type="ECO:0000313" key="3">
    <source>
        <dbReference type="Proteomes" id="UP000179769"/>
    </source>
</evidence>
<dbReference type="InterPro" id="IPR031321">
    <property type="entry name" value="UCP012641"/>
</dbReference>
<dbReference type="AlphaFoldDB" id="A0A1S1PNF9"/>
<dbReference type="InterPro" id="IPR011201">
    <property type="entry name" value="Zinc-ribbon_6_bact"/>
</dbReference>
<dbReference type="Proteomes" id="UP000179769">
    <property type="component" value="Unassembled WGS sequence"/>
</dbReference>
<dbReference type="Pfam" id="PF15887">
    <property type="entry name" value="Peptidase_Mx"/>
    <property type="match status" value="1"/>
</dbReference>
<reference evidence="3" key="1">
    <citation type="submission" date="2016-07" db="EMBL/GenBank/DDBJ databases">
        <title>Frankia sp. NRRL B-16219 Genome sequencing.</title>
        <authorList>
            <person name="Ghodhbane-Gtari F."/>
            <person name="Swanson E."/>
            <person name="Gueddou A."/>
            <person name="Louati M."/>
            <person name="Nouioui I."/>
            <person name="Hezbri K."/>
            <person name="Abebe-Akele F."/>
            <person name="Simpson S."/>
            <person name="Morris K."/>
            <person name="Thomas K."/>
            <person name="Gtari M."/>
            <person name="Tisa L.S."/>
        </authorList>
    </citation>
    <scope>NUCLEOTIDE SEQUENCE [LARGE SCALE GENOMIC DNA]</scope>
    <source>
        <strain evidence="3">NRRL B-16219</strain>
    </source>
</reference>
<evidence type="ECO:0000259" key="1">
    <source>
        <dbReference type="Pfam" id="PF10005"/>
    </source>
</evidence>
<feature type="domain" description="Zinc-ribbon" evidence="1">
    <location>
        <begin position="87"/>
        <end position="133"/>
    </location>
</feature>
<keyword evidence="3" id="KW-1185">Reference proteome</keyword>
<dbReference type="OrthoDB" id="256753at2"/>
<dbReference type="EMBL" id="MAXA01000246">
    <property type="protein sequence ID" value="OHV22445.1"/>
    <property type="molecule type" value="Genomic_DNA"/>
</dbReference>
<gene>
    <name evidence="2" type="ORF">BBK14_06580</name>
</gene>
<dbReference type="Pfam" id="PF10005">
    <property type="entry name" value="Zn_ribbon_DZR_6"/>
    <property type="match status" value="2"/>
</dbReference>
<feature type="domain" description="Zinc-ribbon" evidence="1">
    <location>
        <begin position="4"/>
        <end position="49"/>
    </location>
</feature>
<comment type="caution">
    <text evidence="2">The sequence shown here is derived from an EMBL/GenBank/DDBJ whole genome shotgun (WGS) entry which is preliminary data.</text>
</comment>
<name>A0A1S1PNF9_9ACTN</name>
<dbReference type="PIRSF" id="PIRSF012641">
    <property type="entry name" value="UCP012641"/>
    <property type="match status" value="1"/>
</dbReference>
<sequence length="401" mass="43643">MLAFGCAYCGQLVFFENSTCLRCGSALGVAPSARRLITLVDAGDGLFRERPAVADEAAALAAEITAPAGAPGAGIPGGDRSVPAEPQQPRYRRCGNMELAGCNWLVELAPGAAGPPPGQLCASCRLTRTRPNDADTSAAELFVRAEAAKRRLVFQLLDLGLPVVSYADDPRGGLAFDLLSSTYENVVTGHGDGVITLDLAESDDAHRESVRARLGEPYRTLLGHFRHETGHYYWPRLVGADPAVTGRFRQLFGDDRADYGESLERHYKEGAPGAWSERYVSAYATMHPWEDWAETFAHYLHIMDALQTATEYGLRTDGPDPRRFGVDLERFVARPAPLPPAARRATAGFDEIAAQWLPLTYALNAVNRSMGFDDLYPFVLTSTVLDKLSFVHDLATARATR</sequence>